<dbReference type="GO" id="GO:0016491">
    <property type="term" value="F:oxidoreductase activity"/>
    <property type="evidence" value="ECO:0007669"/>
    <property type="project" value="UniProtKB-ARBA"/>
</dbReference>
<name>A0A381XGN2_9ZZZZ</name>
<dbReference type="InterPro" id="IPR008775">
    <property type="entry name" value="Phytyl_CoA_dOase-like"/>
</dbReference>
<dbReference type="SUPFAM" id="SSF51197">
    <property type="entry name" value="Clavaminate synthase-like"/>
    <property type="match status" value="1"/>
</dbReference>
<reference evidence="1" key="1">
    <citation type="submission" date="2018-05" db="EMBL/GenBank/DDBJ databases">
        <authorList>
            <person name="Lanie J.A."/>
            <person name="Ng W.-L."/>
            <person name="Kazmierczak K.M."/>
            <person name="Andrzejewski T.M."/>
            <person name="Davidsen T.M."/>
            <person name="Wayne K.J."/>
            <person name="Tettelin H."/>
            <person name="Glass J.I."/>
            <person name="Rusch D."/>
            <person name="Podicherti R."/>
            <person name="Tsui H.-C.T."/>
            <person name="Winkler M.E."/>
        </authorList>
    </citation>
    <scope>NUCLEOTIDE SEQUENCE</scope>
</reference>
<accession>A0A381XGN2</accession>
<sequence length="280" mass="31725">MSARAAQDNYDRLINDGFCVIEQVLQPDILIRVREVSDRLLDAQALSHFSKQKSTGSMVSVFDDVFFSELVAYPPALTVLADLGFDRPTWSSGYIISKPPHSPALFWHQDWWGWNDPCSYEPPPQQLFFMYYLVDTNRHNGCLRVISGSHQRHHPLHDKVAEAHTDDLRSFADSDHPAYQPAEGEIDVPVRAGDLVVGDSRLLHAAHGNKSDQRRTVITLWYHPLFHQMPAPIRARLARHHTPDTWAGAYEGVLKPLTAVYEGEQEPIAWNRAPGEAFKA</sequence>
<dbReference type="Pfam" id="PF05721">
    <property type="entry name" value="PhyH"/>
    <property type="match status" value="1"/>
</dbReference>
<organism evidence="1">
    <name type="scientific">marine metagenome</name>
    <dbReference type="NCBI Taxonomy" id="408172"/>
    <lineage>
        <taxon>unclassified sequences</taxon>
        <taxon>metagenomes</taxon>
        <taxon>ecological metagenomes</taxon>
    </lineage>
</organism>
<dbReference type="Gene3D" id="2.60.120.620">
    <property type="entry name" value="q2cbj1_9rhob like domain"/>
    <property type="match status" value="1"/>
</dbReference>
<evidence type="ECO:0008006" key="2">
    <source>
        <dbReference type="Google" id="ProtNLM"/>
    </source>
</evidence>
<gene>
    <name evidence="1" type="ORF">METZ01_LOCUS116788</name>
</gene>
<protein>
    <recommendedName>
        <fullName evidence="2">Fe2OG dioxygenase domain-containing protein</fullName>
    </recommendedName>
</protein>
<dbReference type="AlphaFoldDB" id="A0A381XGN2"/>
<dbReference type="PANTHER" id="PTHR20883:SF48">
    <property type="entry name" value="ECTOINE DIOXYGENASE"/>
    <property type="match status" value="1"/>
</dbReference>
<evidence type="ECO:0000313" key="1">
    <source>
        <dbReference type="EMBL" id="SVA63934.1"/>
    </source>
</evidence>
<dbReference type="GO" id="GO:0046872">
    <property type="term" value="F:metal ion binding"/>
    <property type="evidence" value="ECO:0007669"/>
    <property type="project" value="UniProtKB-ARBA"/>
</dbReference>
<proteinExistence type="predicted"/>
<dbReference type="EMBL" id="UINC01015126">
    <property type="protein sequence ID" value="SVA63934.1"/>
    <property type="molecule type" value="Genomic_DNA"/>
</dbReference>
<dbReference type="PANTHER" id="PTHR20883">
    <property type="entry name" value="PHYTANOYL-COA DIOXYGENASE DOMAIN CONTAINING 1"/>
    <property type="match status" value="1"/>
</dbReference>